<dbReference type="GO" id="GO:0004708">
    <property type="term" value="F:MAP kinase kinase activity"/>
    <property type="evidence" value="ECO:0007669"/>
    <property type="project" value="UniProtKB-EC"/>
</dbReference>
<sequence length="2119" mass="234184">MFPVEAENTLEYGKKNRSKKITHGEVNRLETDEAVKREGNGAYEVDHNKERNNVPITFARGVEVGQKKCLMGKNGEDNLGEETALIEEAPPLRVNLTGEEADEGSHSTVTKEANVISETTPVGELLRSSSHEPAWDDNTFGRDKSAMRYSLPRRNSTVDCEKKGKTNRLVSPLNESNNPLACYPKGCHSEGCYPDVPQPHFERHVSKAVNLAKTKLKNCEGGFSESGKITNGSYESVEGSPSKDSPLGNPLVKRDAIHWDNNDSALCINSGDIPEGKLKDDENEVHENEERTEGEETDVSTVNSAESVDDAATHGGIQEGENHQVGNSNRGDATTFDVVKVGNSHVGSHHSGGNILEYKKEEENWEHSKVEGETCEGVNSGSAANPVSAERRSESTGSDVASPEGGEMEGTEKKSLTVNKHPVKQRGSAHADERESKREQIKYTLHRNGTKPQTLFSTDMGKKKMLHSPNGAEIKTGDCTYRFVHQMSRVVKVHSNASTVNFLKNNVIFLRKRRGNNTCKKGSNHRRSCSGGSADANKEGGGSSRDLPKEDGVALHMRNTFLPLPKGTSIFVEKRETNGKCPSSGRKGNSSSDRERGGMVCGGEEEPTSPHLEGTPKRETSQNWLSSESRLPMKQGGGHPFVVNGFICDFNEGRRSAHEEAPSSGYSRKMDTLEGQSSPLNWKFDVTGGLKEGGASPHRVLNMDVEGKPSVASQVRLPTDKAPLGKEKIDDHAWNGEEEKMLHFASTNIGRAERQSNLAKGETTQYKLFHVDDMFRSAYLGEPNGGEEARKEGRTNHASSPVHHCVVTANGEMTTWVDITQRVGKQHPLVRRPNRNDNIMNIYRGSKNQPRNDGMRSGYLRSSKNGFCMNGTNYGIISIPSWEPRKNIQVGIPSQMDNTHGGRKGVASKPFCDDQTGSEEKDGQGGSHPPFKETLLDRINKSIFQTNRKNEINQMDHSCMQSELENKKTKEHHLRGGKEQPVKDVFPLKSGRTIFPLFTPMRRSDKVTNKKVFHIRERNVYVVDDPPEMSPPVASNRKNDPHLNEFVKNKLLAKGGGCNFLRNCTTQMREKTDVGGSNGFYYDRMKRRNNNPYVHNCNDIEDKWRPPLDGLLKNCYKERRGSTTGEKYTNKNFTLNRSRNNLKSRNKAFGISEEEGASSALLASGEGNYPQEHTRGDVLNGCGAGRGDPLTTIKGQENDVKGGEVGRTYLERAHSEYHMKMCGDSENVKELAKQKTEANLCGNNKRVGEQAERFNFFHSEHDLFNGQKLRLYFSKGKNALHSGIFKIRGEVGTFSIFKNFPFFGEGAKMSDAEGASQESISYECRYNAELVCRPGGAAGAGGRLDGGCAGREDKDDKTEATAVNSPNGTREVHKIICGASEAGEAVCAGSGGEAAGAIGQIGSGGRSGQRGGRGTNACNELAGGETSPGEGAQVSALSKRKDEVDGAKGGETLTEVDQCILQRGHEEGIEISADVAKDHITNAVREMGGGEEQENLEKQKDALFGGEESDPFFCPKDGEPRLAESANLRCSEEHNLKRQKSDSTRSSNEMLENFERIAERINFILDDTVEFFKKNLYVHNGYGSVKVSKEETGWLGENTLGEWSHVYKINKVVCKGAHGVVFSAWRGEDSAKQCEEEAERGEAGHSTDQGNAEGSGEGGGGGSGGGSGEENGKGKDQDNAQGNAQGNDRGNDQENVEENDQENVEENDQGNDRDGDQESYDEEKLVTLKIVNLRYLSKKNSLRRIMKEVHFLQICDHPNIVKYHESFFWPPCYLVIVCEFLSGGTLFDLYKKCGRITEDVLVHILDDVLKALQYLHNECTSCLVHRDIKPTNIVFSKSGVAKIVDFGSCERVEDLKMHEVVGTLYYISPEILKREKYDCSADIWSLGITIYEVVMCALPWKGKKHIEESIKQIVGSSPKINLCSGFTKQFCFFVESCLQNDPGKRANAAHLLGHKFLTKKRLLRRKPSSIFEIRDILKVNNGKGKNNIFRNFFKNLFFLNDKNKRRRNKALGSKSCEPEMFYRKLKRENFDFFEIRLRDGSSRSLGHLHVGEGKREEEVEEGGEVKGKEEVEEGGQNGKAEPNVHCDAERAEGGAQRMGNLSSNYLDSKEDIAKQPGAD</sequence>
<feature type="compositionally biased region" description="Basic and acidic residues" evidence="10">
    <location>
        <begin position="1633"/>
        <end position="1645"/>
    </location>
</feature>
<evidence type="ECO:0000256" key="10">
    <source>
        <dbReference type="SAM" id="MobiDB-lite"/>
    </source>
</evidence>
<dbReference type="SUPFAM" id="SSF56112">
    <property type="entry name" value="Protein kinase-like (PK-like)"/>
    <property type="match status" value="1"/>
</dbReference>
<comment type="similarity">
    <text evidence="5">Belongs to the protein kinase superfamily. STE Ser/Thr protein kinase family. MAP kinase kinase subfamily.</text>
</comment>
<dbReference type="InterPro" id="IPR011009">
    <property type="entry name" value="Kinase-like_dom_sf"/>
</dbReference>
<evidence type="ECO:0000256" key="9">
    <source>
        <dbReference type="ARBA" id="ARBA00051693"/>
    </source>
</evidence>
<dbReference type="OrthoDB" id="10252354at2759"/>
<feature type="region of interest" description="Disordered" evidence="10">
    <location>
        <begin position="781"/>
        <end position="800"/>
    </location>
</feature>
<evidence type="ECO:0000256" key="8">
    <source>
        <dbReference type="ARBA" id="ARBA00049299"/>
    </source>
</evidence>
<feature type="region of interest" description="Disordered" evidence="10">
    <location>
        <begin position="268"/>
        <end position="302"/>
    </location>
</feature>
<feature type="region of interest" description="Disordered" evidence="10">
    <location>
        <begin position="516"/>
        <end position="549"/>
    </location>
</feature>
<feature type="compositionally biased region" description="Gly residues" evidence="10">
    <location>
        <begin position="1653"/>
        <end position="1669"/>
    </location>
</feature>
<evidence type="ECO:0000256" key="3">
    <source>
        <dbReference type="ARBA" id="ARBA00022777"/>
    </source>
</evidence>
<feature type="region of interest" description="Disordered" evidence="10">
    <location>
        <begin position="222"/>
        <end position="251"/>
    </location>
</feature>
<evidence type="ECO:0000256" key="2">
    <source>
        <dbReference type="ARBA" id="ARBA00022741"/>
    </source>
</evidence>
<evidence type="ECO:0000256" key="4">
    <source>
        <dbReference type="ARBA" id="ARBA00022840"/>
    </source>
</evidence>
<comment type="catalytic activity">
    <reaction evidence="7">
        <text>L-seryl-[protein] + ATP = O-phospho-L-seryl-[protein] + ADP + H(+)</text>
        <dbReference type="Rhea" id="RHEA:17989"/>
        <dbReference type="Rhea" id="RHEA-COMP:9863"/>
        <dbReference type="Rhea" id="RHEA-COMP:11604"/>
        <dbReference type="ChEBI" id="CHEBI:15378"/>
        <dbReference type="ChEBI" id="CHEBI:29999"/>
        <dbReference type="ChEBI" id="CHEBI:30616"/>
        <dbReference type="ChEBI" id="CHEBI:83421"/>
        <dbReference type="ChEBI" id="CHEBI:456216"/>
        <dbReference type="EC" id="2.7.12.2"/>
    </reaction>
</comment>
<evidence type="ECO:0000256" key="7">
    <source>
        <dbReference type="ARBA" id="ARBA00049014"/>
    </source>
</evidence>
<dbReference type="EMBL" id="KQ234209">
    <property type="protein sequence ID" value="KMZ82096.1"/>
    <property type="molecule type" value="Genomic_DNA"/>
</dbReference>
<feature type="compositionally biased region" description="Basic and acidic residues" evidence="10">
    <location>
        <begin position="1710"/>
        <end position="1720"/>
    </location>
</feature>
<organism evidence="12 13">
    <name type="scientific">Plasmodium vivax India VII</name>
    <dbReference type="NCBI Taxonomy" id="1077284"/>
    <lineage>
        <taxon>Eukaryota</taxon>
        <taxon>Sar</taxon>
        <taxon>Alveolata</taxon>
        <taxon>Apicomplexa</taxon>
        <taxon>Aconoidasida</taxon>
        <taxon>Haemosporida</taxon>
        <taxon>Plasmodiidae</taxon>
        <taxon>Plasmodium</taxon>
        <taxon>Plasmodium (Plasmodium)</taxon>
    </lineage>
</organism>
<dbReference type="Proteomes" id="UP000053562">
    <property type="component" value="Unassembled WGS sequence"/>
</dbReference>
<dbReference type="PROSITE" id="PS50011">
    <property type="entry name" value="PROTEIN_KINASE_DOM"/>
    <property type="match status" value="1"/>
</dbReference>
<evidence type="ECO:0000256" key="5">
    <source>
        <dbReference type="ARBA" id="ARBA00038035"/>
    </source>
</evidence>
<dbReference type="SMART" id="SM00220">
    <property type="entry name" value="S_TKc"/>
    <property type="match status" value="1"/>
</dbReference>
<feature type="compositionally biased region" description="Polar residues" evidence="10">
    <location>
        <begin position="1679"/>
        <end position="1688"/>
    </location>
</feature>
<protein>
    <recommendedName>
        <fullName evidence="6">mitogen-activated protein kinase kinase</fullName>
        <ecNumber evidence="6">2.7.12.2</ecNumber>
    </recommendedName>
</protein>
<dbReference type="Pfam" id="PF00069">
    <property type="entry name" value="Pkinase"/>
    <property type="match status" value="1"/>
</dbReference>
<gene>
    <name evidence="12" type="ORF">PVIIG_04984</name>
</gene>
<feature type="domain" description="Protein kinase" evidence="11">
    <location>
        <begin position="1607"/>
        <end position="1957"/>
    </location>
</feature>
<evidence type="ECO:0000256" key="6">
    <source>
        <dbReference type="ARBA" id="ARBA00038999"/>
    </source>
</evidence>
<feature type="region of interest" description="Disordered" evidence="10">
    <location>
        <begin position="574"/>
        <end position="626"/>
    </location>
</feature>
<evidence type="ECO:0000313" key="13">
    <source>
        <dbReference type="Proteomes" id="UP000053562"/>
    </source>
</evidence>
<evidence type="ECO:0000256" key="1">
    <source>
        <dbReference type="ARBA" id="ARBA00022679"/>
    </source>
</evidence>
<name>A0A0J9SHM5_PLAVI</name>
<feature type="compositionally biased region" description="Basic and acidic residues" evidence="10">
    <location>
        <begin position="2049"/>
        <end position="2069"/>
    </location>
</feature>
<keyword evidence="2" id="KW-0547">Nucleotide-binding</keyword>
<comment type="catalytic activity">
    <reaction evidence="8">
        <text>L-threonyl-[protein] + ATP = O-phospho-L-threonyl-[protein] + ADP + H(+)</text>
        <dbReference type="Rhea" id="RHEA:46608"/>
        <dbReference type="Rhea" id="RHEA-COMP:11060"/>
        <dbReference type="Rhea" id="RHEA-COMP:11605"/>
        <dbReference type="ChEBI" id="CHEBI:15378"/>
        <dbReference type="ChEBI" id="CHEBI:30013"/>
        <dbReference type="ChEBI" id="CHEBI:30616"/>
        <dbReference type="ChEBI" id="CHEBI:61977"/>
        <dbReference type="ChEBI" id="CHEBI:456216"/>
        <dbReference type="EC" id="2.7.12.2"/>
    </reaction>
</comment>
<dbReference type="Gene3D" id="1.10.510.10">
    <property type="entry name" value="Transferase(Phosphotransferase) domain 1"/>
    <property type="match status" value="1"/>
</dbReference>
<reference evidence="12 13" key="1">
    <citation type="submission" date="2011-08" db="EMBL/GenBank/DDBJ databases">
        <title>The Genome Sequence of Plasmodium vivax India VII.</title>
        <authorList>
            <consortium name="The Broad Institute Genome Sequencing Platform"/>
            <consortium name="The Broad Institute Genome Sequencing Center for Infectious Disease"/>
            <person name="Neafsey D."/>
            <person name="Carlton J."/>
            <person name="Barnwell J."/>
            <person name="Collins W."/>
            <person name="Escalante A."/>
            <person name="Mullikin J."/>
            <person name="Saul A."/>
            <person name="Guigo R."/>
            <person name="Camara F."/>
            <person name="Young S.K."/>
            <person name="Zeng Q."/>
            <person name="Gargeya S."/>
            <person name="Fitzgerald M."/>
            <person name="Haas B."/>
            <person name="Abouelleil A."/>
            <person name="Alvarado L."/>
            <person name="Arachchi H.M."/>
            <person name="Berlin A."/>
            <person name="Brown A."/>
            <person name="Chapman S.B."/>
            <person name="Chen Z."/>
            <person name="Dunbar C."/>
            <person name="Freedman E."/>
            <person name="Gearin G."/>
            <person name="Gellesch M."/>
            <person name="Goldberg J."/>
            <person name="Griggs A."/>
            <person name="Gujja S."/>
            <person name="Heiman D."/>
            <person name="Howarth C."/>
            <person name="Larson L."/>
            <person name="Lui A."/>
            <person name="MacDonald P.J.P."/>
            <person name="Montmayeur A."/>
            <person name="Murphy C."/>
            <person name="Neiman D."/>
            <person name="Pearson M."/>
            <person name="Priest M."/>
            <person name="Roberts A."/>
            <person name="Saif S."/>
            <person name="Shea T."/>
            <person name="Shenoy N."/>
            <person name="Sisk P."/>
            <person name="Stolte C."/>
            <person name="Sykes S."/>
            <person name="Wortman J."/>
            <person name="Nusbaum C."/>
            <person name="Birren B."/>
        </authorList>
    </citation>
    <scope>NUCLEOTIDE SEQUENCE [LARGE SCALE GENOMIC DNA]</scope>
    <source>
        <strain evidence="12 13">India VII</strain>
    </source>
</reference>
<comment type="catalytic activity">
    <reaction evidence="9">
        <text>L-tyrosyl-[protein] + ATP = O-phospho-L-tyrosyl-[protein] + ADP + H(+)</text>
        <dbReference type="Rhea" id="RHEA:10596"/>
        <dbReference type="Rhea" id="RHEA-COMP:10136"/>
        <dbReference type="Rhea" id="RHEA-COMP:20101"/>
        <dbReference type="ChEBI" id="CHEBI:15378"/>
        <dbReference type="ChEBI" id="CHEBI:30616"/>
        <dbReference type="ChEBI" id="CHEBI:46858"/>
        <dbReference type="ChEBI" id="CHEBI:61978"/>
        <dbReference type="ChEBI" id="CHEBI:456216"/>
        <dbReference type="EC" id="2.7.12.2"/>
    </reaction>
</comment>
<feature type="region of interest" description="Disordered" evidence="10">
    <location>
        <begin position="2046"/>
        <end position="2119"/>
    </location>
</feature>
<keyword evidence="4" id="KW-0067">ATP-binding</keyword>
<feature type="compositionally biased region" description="Basic and acidic residues" evidence="10">
    <location>
        <begin position="274"/>
        <end position="291"/>
    </location>
</feature>
<feature type="compositionally biased region" description="Basic and acidic residues" evidence="10">
    <location>
        <begin position="363"/>
        <end position="372"/>
    </location>
</feature>
<dbReference type="InterPro" id="IPR008271">
    <property type="entry name" value="Ser/Thr_kinase_AS"/>
</dbReference>
<feature type="compositionally biased region" description="Acidic residues" evidence="10">
    <location>
        <begin position="1694"/>
        <end position="1709"/>
    </location>
</feature>
<evidence type="ECO:0000259" key="11">
    <source>
        <dbReference type="PROSITE" id="PS50011"/>
    </source>
</evidence>
<accession>A0A0J9SHM5</accession>
<keyword evidence="1" id="KW-0808">Transferase</keyword>
<feature type="region of interest" description="Disordered" evidence="10">
    <location>
        <begin position="894"/>
        <end position="933"/>
    </location>
</feature>
<feature type="region of interest" description="Disordered" evidence="10">
    <location>
        <begin position="1633"/>
        <end position="1720"/>
    </location>
</feature>
<dbReference type="PANTHER" id="PTHR48013">
    <property type="entry name" value="DUAL SPECIFICITY MITOGEN-ACTIVATED PROTEIN KINASE KINASE 5-RELATED"/>
    <property type="match status" value="1"/>
</dbReference>
<proteinExistence type="inferred from homology"/>
<keyword evidence="3 12" id="KW-0418">Kinase</keyword>
<feature type="region of interest" description="Disordered" evidence="10">
    <location>
        <begin position="363"/>
        <end position="437"/>
    </location>
</feature>
<dbReference type="PROSITE" id="PS00108">
    <property type="entry name" value="PROTEIN_KINASE_ST"/>
    <property type="match status" value="1"/>
</dbReference>
<dbReference type="InterPro" id="IPR000719">
    <property type="entry name" value="Prot_kinase_dom"/>
</dbReference>
<dbReference type="PANTHER" id="PTHR48013:SF9">
    <property type="entry name" value="DUAL SPECIFICITY MITOGEN-ACTIVATED PROTEIN KINASE KINASE 5"/>
    <property type="match status" value="1"/>
</dbReference>
<dbReference type="GO" id="GO:0005524">
    <property type="term" value="F:ATP binding"/>
    <property type="evidence" value="ECO:0007669"/>
    <property type="project" value="UniProtKB-KW"/>
</dbReference>
<dbReference type="EC" id="2.7.12.2" evidence="6"/>
<evidence type="ECO:0000313" key="12">
    <source>
        <dbReference type="EMBL" id="KMZ82096.1"/>
    </source>
</evidence>
<feature type="compositionally biased region" description="Basic and acidic residues" evidence="10">
    <location>
        <begin position="2082"/>
        <end position="2092"/>
    </location>
</feature>